<name>A0ABS5EEZ9_9PROT</name>
<comment type="caution">
    <text evidence="2">The sequence shown here is derived from an EMBL/GenBank/DDBJ whole genome shotgun (WGS) entry which is preliminary data.</text>
</comment>
<sequence length="221" mass="23218">MTNPPTAGRRTMRAIPAFAALLVLAGCGTYHQRADSTALNGEATPAAWTGSITIASSPAGAACTVTRDGAQVAQITAPAPVTLARGNTPAEVRCTAPGHLATTTALRPLRDFAVKLNQATGPVGAQLHAEDVRTGRVRRFFDVTVTLPPATFATAAERDTWFAARAEAIRAAWAVQIGRAERSQDAMIDSAATLRGYMDADLATLEQQKAATTIARPARRR</sequence>
<keyword evidence="1" id="KW-0732">Signal</keyword>
<proteinExistence type="predicted"/>
<organism evidence="2 3">
    <name type="scientific">Neoroseomonas terrae</name>
    <dbReference type="NCBI Taxonomy" id="424799"/>
    <lineage>
        <taxon>Bacteria</taxon>
        <taxon>Pseudomonadati</taxon>
        <taxon>Pseudomonadota</taxon>
        <taxon>Alphaproteobacteria</taxon>
        <taxon>Acetobacterales</taxon>
        <taxon>Acetobacteraceae</taxon>
        <taxon>Neoroseomonas</taxon>
    </lineage>
</organism>
<evidence type="ECO:0000256" key="1">
    <source>
        <dbReference type="SAM" id="SignalP"/>
    </source>
</evidence>
<keyword evidence="3" id="KW-1185">Reference proteome</keyword>
<protein>
    <recommendedName>
        <fullName evidence="4">Lipoprotein</fullName>
    </recommendedName>
</protein>
<dbReference type="Proteomes" id="UP000698752">
    <property type="component" value="Unassembled WGS sequence"/>
</dbReference>
<feature type="signal peptide" evidence="1">
    <location>
        <begin position="1"/>
        <end position="19"/>
    </location>
</feature>
<evidence type="ECO:0008006" key="4">
    <source>
        <dbReference type="Google" id="ProtNLM"/>
    </source>
</evidence>
<reference evidence="3" key="1">
    <citation type="journal article" date="2021" name="Syst. Appl. Microbiol.">
        <title>Roseomonas hellenica sp. nov., isolated from roots of wild-growing Alkanna tinctoria.</title>
        <authorList>
            <person name="Rat A."/>
            <person name="Naranjo H.D."/>
            <person name="Lebbe L."/>
            <person name="Cnockaert M."/>
            <person name="Krigas N."/>
            <person name="Grigoriadou K."/>
            <person name="Maloupa E."/>
            <person name="Willems A."/>
        </authorList>
    </citation>
    <scope>NUCLEOTIDE SEQUENCE [LARGE SCALE GENOMIC DNA]</scope>
    <source>
        <strain evidence="3">LMG 31159</strain>
    </source>
</reference>
<evidence type="ECO:0000313" key="3">
    <source>
        <dbReference type="Proteomes" id="UP000698752"/>
    </source>
</evidence>
<dbReference type="EMBL" id="JAAEDI010000007">
    <property type="protein sequence ID" value="MBR0649584.1"/>
    <property type="molecule type" value="Genomic_DNA"/>
</dbReference>
<dbReference type="RefSeq" id="WP_211867658.1">
    <property type="nucleotide sequence ID" value="NZ_JAAEDI010000007.1"/>
</dbReference>
<evidence type="ECO:0000313" key="2">
    <source>
        <dbReference type="EMBL" id="MBR0649584.1"/>
    </source>
</evidence>
<gene>
    <name evidence="2" type="ORF">GXW78_07925</name>
</gene>
<accession>A0ABS5EEZ9</accession>
<feature type="chain" id="PRO_5047526919" description="Lipoprotein" evidence="1">
    <location>
        <begin position="20"/>
        <end position="221"/>
    </location>
</feature>